<name>A0ABT6DLN0_9BACT</name>
<organism evidence="2 3">
    <name type="scientific">Bdellovibrio svalbardensis</name>
    <dbReference type="NCBI Taxonomy" id="2972972"/>
    <lineage>
        <taxon>Bacteria</taxon>
        <taxon>Pseudomonadati</taxon>
        <taxon>Bdellovibrionota</taxon>
        <taxon>Bdellovibrionia</taxon>
        <taxon>Bdellovibrionales</taxon>
        <taxon>Pseudobdellovibrionaceae</taxon>
        <taxon>Bdellovibrio</taxon>
    </lineage>
</organism>
<protein>
    <recommendedName>
        <fullName evidence="4">Lipoprotein</fullName>
    </recommendedName>
</protein>
<sequence>MTNANLLKTVLILSLAAMMTACGSNQQASGTNDLSSRSNTTSGTDAANKAVASCNQGSGSGIGVKLKSYTNAAGALDMSYVWVKMATLPSGFSSNTSSISFFKWLGNPTGSTYLDPAKLNFVIQDPTTGQYLLSTWTTSLKWSDVSTTAQSIGITDAQTFFNRVNILVYLNDAQGAYDVLKVASYTSSSTAVASQMDILLPPYSANPAAYATEADGSARNSALQSLHPFKSMTSQGWTTAQYQSMAQSFCF</sequence>
<feature type="chain" id="PRO_5047098670" description="Lipoprotein" evidence="1">
    <location>
        <begin position="24"/>
        <end position="251"/>
    </location>
</feature>
<evidence type="ECO:0000313" key="3">
    <source>
        <dbReference type="Proteomes" id="UP001152321"/>
    </source>
</evidence>
<dbReference type="Proteomes" id="UP001152321">
    <property type="component" value="Unassembled WGS sequence"/>
</dbReference>
<comment type="caution">
    <text evidence="2">The sequence shown here is derived from an EMBL/GenBank/DDBJ whole genome shotgun (WGS) entry which is preliminary data.</text>
</comment>
<keyword evidence="3" id="KW-1185">Reference proteome</keyword>
<proteinExistence type="predicted"/>
<evidence type="ECO:0008006" key="4">
    <source>
        <dbReference type="Google" id="ProtNLM"/>
    </source>
</evidence>
<dbReference type="EMBL" id="JANRMI010000004">
    <property type="protein sequence ID" value="MDG0817782.1"/>
    <property type="molecule type" value="Genomic_DNA"/>
</dbReference>
<feature type="signal peptide" evidence="1">
    <location>
        <begin position="1"/>
        <end position="23"/>
    </location>
</feature>
<reference evidence="2" key="1">
    <citation type="submission" date="2022-08" db="EMBL/GenBank/DDBJ databases">
        <title>Novel Bdellovibrio Species Isolated from Svalbard: Designation Bdellovibrio svalbardensis.</title>
        <authorList>
            <person name="Mitchell R.J."/>
            <person name="Choi S.Y."/>
        </authorList>
    </citation>
    <scope>NUCLEOTIDE SEQUENCE</scope>
    <source>
        <strain evidence="2">PAP01</strain>
    </source>
</reference>
<accession>A0ABT6DLN0</accession>
<dbReference type="RefSeq" id="WP_277579253.1">
    <property type="nucleotide sequence ID" value="NZ_JANRMI010000004.1"/>
</dbReference>
<evidence type="ECO:0000313" key="2">
    <source>
        <dbReference type="EMBL" id="MDG0817782.1"/>
    </source>
</evidence>
<gene>
    <name evidence="2" type="ORF">NWE73_15480</name>
</gene>
<keyword evidence="1" id="KW-0732">Signal</keyword>
<evidence type="ECO:0000256" key="1">
    <source>
        <dbReference type="SAM" id="SignalP"/>
    </source>
</evidence>